<sequence>MNETPDDEARVLVVVVNRPRDLALAREAGWYRVPLARVPPHLAADYLAFYQTAAFGSERWAVRYYAPILRFRLSTRRELLPDEPNHPRANERYYRVELGPCAELPLPVPAARLRRVAFIATTFGQLRRASDVRDLFHPQEDARPDPELWGAGLAGRRLRE</sequence>
<dbReference type="Proteomes" id="UP000280307">
    <property type="component" value="Unassembled WGS sequence"/>
</dbReference>
<evidence type="ECO:0000313" key="1">
    <source>
        <dbReference type="EMBL" id="RRR75787.1"/>
    </source>
</evidence>
<reference evidence="1 2" key="1">
    <citation type="submission" date="2018-12" db="EMBL/GenBank/DDBJ databases">
        <title>Genome Sequence of Candidatus Viridilinea halotolerans isolated from saline sulfide-rich spring.</title>
        <authorList>
            <person name="Grouzdev D.S."/>
            <person name="Burganskaya E.I."/>
            <person name="Krutkina M.S."/>
            <person name="Sukhacheva M.V."/>
            <person name="Gorlenko V.M."/>
        </authorList>
    </citation>
    <scope>NUCLEOTIDE SEQUENCE [LARGE SCALE GENOMIC DNA]</scope>
    <source>
        <strain evidence="1">Chok-6</strain>
    </source>
</reference>
<organism evidence="1 2">
    <name type="scientific">Candidatus Viridilinea halotolerans</name>
    <dbReference type="NCBI Taxonomy" id="2491704"/>
    <lineage>
        <taxon>Bacteria</taxon>
        <taxon>Bacillati</taxon>
        <taxon>Chloroflexota</taxon>
        <taxon>Chloroflexia</taxon>
        <taxon>Chloroflexales</taxon>
        <taxon>Chloroflexineae</taxon>
        <taxon>Oscillochloridaceae</taxon>
        <taxon>Candidatus Viridilinea</taxon>
    </lineage>
</organism>
<dbReference type="EMBL" id="RSAS01000159">
    <property type="protein sequence ID" value="RRR75787.1"/>
    <property type="molecule type" value="Genomic_DNA"/>
</dbReference>
<dbReference type="AlphaFoldDB" id="A0A426U6Z7"/>
<name>A0A426U6Z7_9CHLR</name>
<accession>A0A426U6Z7</accession>
<comment type="caution">
    <text evidence="1">The sequence shown here is derived from an EMBL/GenBank/DDBJ whole genome shotgun (WGS) entry which is preliminary data.</text>
</comment>
<proteinExistence type="predicted"/>
<gene>
    <name evidence="1" type="ORF">EI684_03965</name>
</gene>
<evidence type="ECO:0000313" key="2">
    <source>
        <dbReference type="Proteomes" id="UP000280307"/>
    </source>
</evidence>
<protein>
    <submittedName>
        <fullName evidence="1">Uncharacterized protein</fullName>
    </submittedName>
</protein>